<dbReference type="VEuPathDB" id="GiardiaDB:DHA2_12741"/>
<reference evidence="1 2" key="2">
    <citation type="journal article" date="2013" name="Genome Biol. Evol.">
        <title>Genome sequencing of Giardia lamblia genotypes A2 and B isolates (DH and GS) and comparative analysis with the genomes of genotypes A1 and E (WB and Pig).</title>
        <authorList>
            <person name="Adam R.D."/>
            <person name="Dahlstrom E.W."/>
            <person name="Martens C.A."/>
            <person name="Bruno D.P."/>
            <person name="Barbian K.D."/>
            <person name="Ricklefs S.M."/>
            <person name="Hernandez M.M."/>
            <person name="Narla N.P."/>
            <person name="Patel R.B."/>
            <person name="Porcella S.F."/>
            <person name="Nash T.E."/>
        </authorList>
    </citation>
    <scope>NUCLEOTIDE SEQUENCE [LARGE SCALE GENOMIC DNA]</scope>
    <source>
        <strain evidence="1 2">DH</strain>
    </source>
</reference>
<name>V6TA98_GIAIN</name>
<reference evidence="2" key="1">
    <citation type="submission" date="2012-02" db="EMBL/GenBank/DDBJ databases">
        <title>Genome sequencing of Giardia lamblia Genotypes A2 and B isolates (DH and GS) and comparative analysis with the genomes of Genotypes A1 and E (WB and Pig).</title>
        <authorList>
            <person name="Adam R."/>
            <person name="Dahlstrom E."/>
            <person name="Martens C."/>
            <person name="Bruno D."/>
            <person name="Barbian K."/>
            <person name="Porcella S.F."/>
            <person name="Nash T."/>
        </authorList>
    </citation>
    <scope>NUCLEOTIDE SEQUENCE</scope>
    <source>
        <strain evidence="2">DH</strain>
    </source>
</reference>
<dbReference type="VEuPathDB" id="GiardiaDB:GL50803_0012741"/>
<gene>
    <name evidence="1" type="ORF">DHA2_12741</name>
</gene>
<dbReference type="VEuPathDB" id="GiardiaDB:QR46_1607"/>
<dbReference type="EMBL" id="AHGT01000067">
    <property type="protein sequence ID" value="ESU35813.1"/>
    <property type="molecule type" value="Genomic_DNA"/>
</dbReference>
<organism evidence="1 2">
    <name type="scientific">Giardia intestinalis</name>
    <name type="common">Giardia lamblia</name>
    <dbReference type="NCBI Taxonomy" id="5741"/>
    <lineage>
        <taxon>Eukaryota</taxon>
        <taxon>Metamonada</taxon>
        <taxon>Diplomonadida</taxon>
        <taxon>Hexamitidae</taxon>
        <taxon>Giardiinae</taxon>
        <taxon>Giardia</taxon>
    </lineage>
</organism>
<protein>
    <submittedName>
        <fullName evidence="1">Uncharacterized protein</fullName>
    </submittedName>
</protein>
<dbReference type="AlphaFoldDB" id="V6TA98"/>
<proteinExistence type="predicted"/>
<sequence length="143" mass="16277">VLKISKKHMFRESTELTTMTEEALRQEVLENRKIIEQLRAESGSTAEETTILVACLNEAMRTISNSLSPPSLEGLNQPIRQYITNLQQEVGSLRRRQQTLANAEDVGVLRENLGNMTKQLAERDHQIELLKQKLQSGKKRGCF</sequence>
<dbReference type="Proteomes" id="UP000018320">
    <property type="component" value="Unassembled WGS sequence"/>
</dbReference>
<comment type="caution">
    <text evidence="1">The sequence shown here is derived from an EMBL/GenBank/DDBJ whole genome shotgun (WGS) entry which is preliminary data.</text>
</comment>
<evidence type="ECO:0000313" key="2">
    <source>
        <dbReference type="Proteomes" id="UP000018320"/>
    </source>
</evidence>
<accession>V6TA98</accession>
<evidence type="ECO:0000313" key="1">
    <source>
        <dbReference type="EMBL" id="ESU35813.1"/>
    </source>
</evidence>
<dbReference type="VEuPathDB" id="GiardiaDB:GL50581_3134"/>
<feature type="non-terminal residue" evidence="1">
    <location>
        <position position="1"/>
    </location>
</feature>